<dbReference type="GO" id="GO:0061503">
    <property type="term" value="F:tRNA threonylcarbamoyladenosine dehydratase"/>
    <property type="evidence" value="ECO:0007669"/>
    <property type="project" value="TreeGrafter"/>
</dbReference>
<name>A0A4V1D395_9BACT</name>
<dbReference type="GO" id="GO:0061504">
    <property type="term" value="P:cyclic threonylcarbamoyladenosine biosynthetic process"/>
    <property type="evidence" value="ECO:0007669"/>
    <property type="project" value="TreeGrafter"/>
</dbReference>
<dbReference type="AlphaFoldDB" id="A0A4V1D395"/>
<dbReference type="Gene3D" id="3.40.50.720">
    <property type="entry name" value="NAD(P)-binding Rossmann-like Domain"/>
    <property type="match status" value="1"/>
</dbReference>
<feature type="domain" description="THIF-type NAD/FAD binding fold" evidence="2">
    <location>
        <begin position="11"/>
        <end position="138"/>
    </location>
</feature>
<dbReference type="Pfam" id="PF00899">
    <property type="entry name" value="ThiF"/>
    <property type="match status" value="1"/>
</dbReference>
<keyword evidence="1" id="KW-1133">Transmembrane helix</keyword>
<dbReference type="KEGG" id="ddb:E7747_08025"/>
<dbReference type="InterPro" id="IPR045886">
    <property type="entry name" value="ThiF/MoeB/HesA"/>
</dbReference>
<evidence type="ECO:0000256" key="1">
    <source>
        <dbReference type="SAM" id="Phobius"/>
    </source>
</evidence>
<sequence>MNREEIFNRTALLTGRRNLESFGQTRVIIFGIGGVGSWAAETLVRSGFANLTLVDADRIAMSNINRQLPATTKTVGEVKVEAMKQRLLEINPDARIVAIHDFYNEATQDNYVLTDYDVVIDAIDSLSDKARLILNATKAMAETAGSDRRLHFYSSMGAALKTDPSRIAVAEFWKVKGCPLAAALRRKFKKSGLFPANKFKCVYSDELVANHPDAKEMADRSGAMTYNKVATNGAMMHITAIFGITLASLAIRDIMKP</sequence>
<proteinExistence type="predicted"/>
<protein>
    <submittedName>
        <fullName evidence="3">tRNA threonylcarbamoyladenosine dehydratase</fullName>
    </submittedName>
</protein>
<dbReference type="InterPro" id="IPR000594">
    <property type="entry name" value="ThiF_NAD_FAD-bd"/>
</dbReference>
<dbReference type="RefSeq" id="WP_136415289.1">
    <property type="nucleotide sequence ID" value="NZ_CP039396.1"/>
</dbReference>
<dbReference type="GO" id="GO:0008641">
    <property type="term" value="F:ubiquitin-like modifier activating enzyme activity"/>
    <property type="evidence" value="ECO:0007669"/>
    <property type="project" value="InterPro"/>
</dbReference>
<reference evidence="4" key="1">
    <citation type="submission" date="2019-02" db="EMBL/GenBank/DDBJ databases">
        <title>Isolation and identification of novel species under the genus Muribaculum.</title>
        <authorList>
            <person name="Miyake S."/>
            <person name="Ding Y."/>
            <person name="Low A."/>
            <person name="Soh M."/>
            <person name="Seedorf H."/>
        </authorList>
    </citation>
    <scope>NUCLEOTIDE SEQUENCE [LARGE SCALE GENOMIC DNA]</scope>
    <source>
        <strain evidence="4">H5</strain>
    </source>
</reference>
<dbReference type="PANTHER" id="PTHR43267">
    <property type="entry name" value="TRNA THREONYLCARBAMOYLADENOSINE DEHYDRATASE"/>
    <property type="match status" value="1"/>
</dbReference>
<accession>A0A4V1D395</accession>
<keyword evidence="1" id="KW-0812">Transmembrane</keyword>
<dbReference type="CDD" id="cd00755">
    <property type="entry name" value="YgdL_like"/>
    <property type="match status" value="1"/>
</dbReference>
<evidence type="ECO:0000313" key="3">
    <source>
        <dbReference type="EMBL" id="QCD42228.1"/>
    </source>
</evidence>
<organism evidence="3 4">
    <name type="scientific">Duncaniella dubosii</name>
    <dbReference type="NCBI Taxonomy" id="2518971"/>
    <lineage>
        <taxon>Bacteria</taxon>
        <taxon>Pseudomonadati</taxon>
        <taxon>Bacteroidota</taxon>
        <taxon>Bacteroidia</taxon>
        <taxon>Bacteroidales</taxon>
        <taxon>Muribaculaceae</taxon>
        <taxon>Duncaniella</taxon>
    </lineage>
</organism>
<feature type="transmembrane region" description="Helical" evidence="1">
    <location>
        <begin position="234"/>
        <end position="251"/>
    </location>
</feature>
<evidence type="ECO:0000313" key="4">
    <source>
        <dbReference type="Proteomes" id="UP000297149"/>
    </source>
</evidence>
<keyword evidence="1" id="KW-0472">Membrane</keyword>
<gene>
    <name evidence="3" type="ORF">E7747_08025</name>
</gene>
<dbReference type="SUPFAM" id="SSF69572">
    <property type="entry name" value="Activating enzymes of the ubiquitin-like proteins"/>
    <property type="match status" value="1"/>
</dbReference>
<dbReference type="PANTHER" id="PTHR43267:SF1">
    <property type="entry name" value="TRNA THREONYLCARBAMOYLADENOSINE DEHYDRATASE"/>
    <property type="match status" value="1"/>
</dbReference>
<dbReference type="InterPro" id="IPR035985">
    <property type="entry name" value="Ubiquitin-activating_enz"/>
</dbReference>
<evidence type="ECO:0000259" key="2">
    <source>
        <dbReference type="Pfam" id="PF00899"/>
    </source>
</evidence>
<dbReference type="EMBL" id="CP039396">
    <property type="protein sequence ID" value="QCD42228.1"/>
    <property type="molecule type" value="Genomic_DNA"/>
</dbReference>
<keyword evidence="4" id="KW-1185">Reference proteome</keyword>
<dbReference type="Proteomes" id="UP000297149">
    <property type="component" value="Chromosome"/>
</dbReference>